<sequence>MAPNWRGPWDARPLTTRHLSPRVWHSMQSHTRVPGGIRDMEARPAIRLSVVASLAALALLSGCSHKASPVASSSAKTALASPHAWPLYGLNAAHDARYKAPQGTVGEPVHWVFHVPEAVPKGMKKPAIKQTYVSITAVRDLVGIPIGASVVDGKVYVADDNGFLYALDGSDGHMLWKFNALNQIMTTPLVAGRGPKKLVYVGGGNSNFSYTQAVKFGHKGASIVRGTDISGIYAVHAATGKLAWVYHTKGEDMPTPAIDDGTLVFGNGDGHIYGLNAATGKFKWRVPIKSFVSMSSATVYHHLVIMGGTHPSALYAIDAKTGKLAWRTAPHAVFSSSMGDCAPAQSRGIVVTQFERKAKGHHRAKSVEIALDAKTGKILWQTTLGVGKVPPRNKDAVPMIVGGTIYTGSPVTATAYAVQLKTGKVLWHTPLKIKMKAAPSVTGSDVIFPVGNGAIFVLDRKTGKVLSKYMTHHGGFGPQNGVVMGDTYLIGSNFGWMYALPVKTLLGQGKTS</sequence>
<evidence type="ECO:0000259" key="1">
    <source>
        <dbReference type="Pfam" id="PF13360"/>
    </source>
</evidence>
<dbReference type="AlphaFoldDB" id="A0A368HLW8"/>
<feature type="domain" description="Pyrrolo-quinoline quinone repeat" evidence="1">
    <location>
        <begin position="144"/>
        <end position="290"/>
    </location>
</feature>
<dbReference type="InterPro" id="IPR011047">
    <property type="entry name" value="Quinoprotein_ADH-like_sf"/>
</dbReference>
<reference evidence="2 3" key="1">
    <citation type="submission" date="2018-02" db="EMBL/GenBank/DDBJ databases">
        <title>Insights into the biology of acidophilic members of the Acidiferrobacteraceae family derived from comparative genomic analyses.</title>
        <authorList>
            <person name="Issotta F."/>
            <person name="Thyssen C."/>
            <person name="Mena C."/>
            <person name="Moya A."/>
            <person name="Bellenberg S."/>
            <person name="Sproer C."/>
            <person name="Covarrubias P.C."/>
            <person name="Sand W."/>
            <person name="Quatrini R."/>
            <person name="Vera M."/>
        </authorList>
    </citation>
    <scope>NUCLEOTIDE SEQUENCE [LARGE SCALE GENOMIC DNA]</scope>
    <source>
        <strain evidence="3">m-1</strain>
    </source>
</reference>
<accession>A0A368HLW8</accession>
<dbReference type="Proteomes" id="UP000253250">
    <property type="component" value="Unassembled WGS sequence"/>
</dbReference>
<dbReference type="SUPFAM" id="SSF50998">
    <property type="entry name" value="Quinoprotein alcohol dehydrogenase-like"/>
    <property type="match status" value="3"/>
</dbReference>
<dbReference type="OrthoDB" id="9794322at2"/>
<dbReference type="Gene3D" id="2.130.10.10">
    <property type="entry name" value="YVTN repeat-like/Quinoprotein amine dehydrogenase"/>
    <property type="match status" value="2"/>
</dbReference>
<dbReference type="EMBL" id="PSYR01000001">
    <property type="protein sequence ID" value="RCN59127.1"/>
    <property type="molecule type" value="Genomic_DNA"/>
</dbReference>
<protein>
    <recommendedName>
        <fullName evidence="1">Pyrrolo-quinoline quinone repeat domain-containing protein</fullName>
    </recommendedName>
</protein>
<dbReference type="InterPro" id="IPR002372">
    <property type="entry name" value="PQQ_rpt_dom"/>
</dbReference>
<dbReference type="InterPro" id="IPR018391">
    <property type="entry name" value="PQQ_b-propeller_rpt"/>
</dbReference>
<proteinExistence type="predicted"/>
<dbReference type="SMART" id="SM00564">
    <property type="entry name" value="PQQ"/>
    <property type="match status" value="7"/>
</dbReference>
<dbReference type="PANTHER" id="PTHR34512:SF30">
    <property type="entry name" value="OUTER MEMBRANE PROTEIN ASSEMBLY FACTOR BAMB"/>
    <property type="match status" value="1"/>
</dbReference>
<comment type="caution">
    <text evidence="2">The sequence shown here is derived from an EMBL/GenBank/DDBJ whole genome shotgun (WGS) entry which is preliminary data.</text>
</comment>
<organism evidence="2 3">
    <name type="scientific">Acidiferrobacter thiooxydans</name>
    <dbReference type="NCBI Taxonomy" id="163359"/>
    <lineage>
        <taxon>Bacteria</taxon>
        <taxon>Pseudomonadati</taxon>
        <taxon>Pseudomonadota</taxon>
        <taxon>Gammaproteobacteria</taxon>
        <taxon>Acidiferrobacterales</taxon>
        <taxon>Acidiferrobacteraceae</taxon>
        <taxon>Acidiferrobacter</taxon>
    </lineage>
</organism>
<evidence type="ECO:0000313" key="2">
    <source>
        <dbReference type="EMBL" id="RCN59127.1"/>
    </source>
</evidence>
<feature type="domain" description="Pyrrolo-quinoline quinone repeat" evidence="1">
    <location>
        <begin position="309"/>
        <end position="431"/>
    </location>
</feature>
<gene>
    <name evidence="2" type="ORF">C4900_05235</name>
</gene>
<dbReference type="PANTHER" id="PTHR34512">
    <property type="entry name" value="CELL SURFACE PROTEIN"/>
    <property type="match status" value="1"/>
</dbReference>
<dbReference type="InterPro" id="IPR015943">
    <property type="entry name" value="WD40/YVTN_repeat-like_dom_sf"/>
</dbReference>
<dbReference type="Pfam" id="PF13360">
    <property type="entry name" value="PQQ_2"/>
    <property type="match status" value="2"/>
</dbReference>
<keyword evidence="3" id="KW-1185">Reference proteome</keyword>
<evidence type="ECO:0000313" key="3">
    <source>
        <dbReference type="Proteomes" id="UP000253250"/>
    </source>
</evidence>
<name>A0A368HLW8_9GAMM</name>